<keyword evidence="2" id="KW-0479">Metal-binding</keyword>
<accession>A0A4T0FHI2</accession>
<dbReference type="GO" id="GO:0003713">
    <property type="term" value="F:transcription coactivator activity"/>
    <property type="evidence" value="ECO:0007669"/>
    <property type="project" value="TreeGrafter"/>
</dbReference>
<organism evidence="12 13">
    <name type="scientific">Wallemia hederae</name>
    <dbReference type="NCBI Taxonomy" id="1540922"/>
    <lineage>
        <taxon>Eukaryota</taxon>
        <taxon>Fungi</taxon>
        <taxon>Dikarya</taxon>
        <taxon>Basidiomycota</taxon>
        <taxon>Wallemiomycotina</taxon>
        <taxon>Wallemiomycetes</taxon>
        <taxon>Wallemiales</taxon>
        <taxon>Wallemiaceae</taxon>
        <taxon>Wallemia</taxon>
    </lineage>
</organism>
<gene>
    <name evidence="12" type="ORF">E3P99_03178</name>
</gene>
<evidence type="ECO:0000256" key="5">
    <source>
        <dbReference type="ARBA" id="ARBA00022853"/>
    </source>
</evidence>
<keyword evidence="13" id="KW-1185">Reference proteome</keyword>
<feature type="compositionally biased region" description="Low complexity" evidence="11">
    <location>
        <begin position="186"/>
        <end position="199"/>
    </location>
</feature>
<dbReference type="PANTHER" id="PTHR46367:SF1">
    <property type="entry name" value="ATAXIN-7-LIKE PROTEIN 3"/>
    <property type="match status" value="1"/>
</dbReference>
<evidence type="ECO:0000256" key="1">
    <source>
        <dbReference type="ARBA" id="ARBA00004123"/>
    </source>
</evidence>
<dbReference type="EMBL" id="SPNW01000056">
    <property type="protein sequence ID" value="TIA87400.1"/>
    <property type="molecule type" value="Genomic_DNA"/>
</dbReference>
<evidence type="ECO:0000256" key="3">
    <source>
        <dbReference type="ARBA" id="ARBA00022771"/>
    </source>
</evidence>
<feature type="compositionally biased region" description="Basic and acidic residues" evidence="11">
    <location>
        <begin position="202"/>
        <end position="218"/>
    </location>
</feature>
<keyword evidence="4" id="KW-0862">Zinc</keyword>
<keyword evidence="8" id="KW-0804">Transcription</keyword>
<evidence type="ECO:0000256" key="6">
    <source>
        <dbReference type="ARBA" id="ARBA00023015"/>
    </source>
</evidence>
<evidence type="ECO:0000256" key="8">
    <source>
        <dbReference type="ARBA" id="ARBA00023163"/>
    </source>
</evidence>
<evidence type="ECO:0000256" key="7">
    <source>
        <dbReference type="ARBA" id="ARBA00023159"/>
    </source>
</evidence>
<dbReference type="Proteomes" id="UP000310189">
    <property type="component" value="Unassembled WGS sequence"/>
</dbReference>
<comment type="subcellular location">
    <subcellularLocation>
        <location evidence="1 10">Nucleus</location>
    </subcellularLocation>
</comment>
<proteinExistence type="inferred from homology"/>
<comment type="caution">
    <text evidence="12">The sequence shown here is derived from an EMBL/GenBank/DDBJ whole genome shotgun (WGS) entry which is preliminary data.</text>
</comment>
<sequence length="218" mass="23959">MANHQPIVETLINRLIDDILFEIAIESKSLNTKLSIQQSHLVSPLNNTQNTPTIQGISKGQGDNLNPNFECLICNRWISSNRYAPHLNNCLGLRGSRNSSRIGNNAASNAASNAATSSNAHNTPTETAAQPKRSSNRQREWGELHTAQYTDKALQPLKHPNKPRQSSPLSNTLFNDIHNETHHLFSPTNSSSSALSSPPKRTHADLVESHTDDSRSTS</sequence>
<dbReference type="OrthoDB" id="21557at2759"/>
<dbReference type="GO" id="GO:0006357">
    <property type="term" value="P:regulation of transcription by RNA polymerase II"/>
    <property type="evidence" value="ECO:0007669"/>
    <property type="project" value="TreeGrafter"/>
</dbReference>
<dbReference type="InterPro" id="IPR013246">
    <property type="entry name" value="SAGA_su_Sgf11"/>
</dbReference>
<feature type="region of interest" description="Disordered" evidence="11">
    <location>
        <begin position="152"/>
        <end position="218"/>
    </location>
</feature>
<feature type="compositionally biased region" description="Low complexity" evidence="11">
    <location>
        <begin position="104"/>
        <end position="122"/>
    </location>
</feature>
<evidence type="ECO:0000256" key="4">
    <source>
        <dbReference type="ARBA" id="ARBA00022833"/>
    </source>
</evidence>
<evidence type="ECO:0000256" key="9">
    <source>
        <dbReference type="ARBA" id="ARBA00023242"/>
    </source>
</evidence>
<evidence type="ECO:0000256" key="10">
    <source>
        <dbReference type="RuleBase" id="RU261113"/>
    </source>
</evidence>
<name>A0A4T0FHI2_9BASI</name>
<dbReference type="GO" id="GO:0008270">
    <property type="term" value="F:zinc ion binding"/>
    <property type="evidence" value="ECO:0007669"/>
    <property type="project" value="UniProtKB-KW"/>
</dbReference>
<keyword evidence="5" id="KW-0156">Chromatin regulator</keyword>
<dbReference type="AlphaFoldDB" id="A0A4T0FHI2"/>
<keyword evidence="6" id="KW-0805">Transcription regulation</keyword>
<reference evidence="12 13" key="1">
    <citation type="submission" date="2019-03" db="EMBL/GenBank/DDBJ databases">
        <title>Sequencing 23 genomes of Wallemia ichthyophaga.</title>
        <authorList>
            <person name="Gostincar C."/>
        </authorList>
    </citation>
    <scope>NUCLEOTIDE SEQUENCE [LARGE SCALE GENOMIC DNA]</scope>
    <source>
        <strain evidence="12 13">EXF-5753</strain>
    </source>
</reference>
<evidence type="ECO:0000313" key="13">
    <source>
        <dbReference type="Proteomes" id="UP000310189"/>
    </source>
</evidence>
<dbReference type="PANTHER" id="PTHR46367">
    <property type="entry name" value="ATAXIN-7-LIKE PROTEIN 3"/>
    <property type="match status" value="1"/>
</dbReference>
<dbReference type="InterPro" id="IPR051078">
    <property type="entry name" value="SGF11"/>
</dbReference>
<dbReference type="Gene3D" id="3.30.160.60">
    <property type="entry name" value="Classic Zinc Finger"/>
    <property type="match status" value="1"/>
</dbReference>
<dbReference type="GO" id="GO:0071819">
    <property type="term" value="C:DUBm complex"/>
    <property type="evidence" value="ECO:0007669"/>
    <property type="project" value="TreeGrafter"/>
</dbReference>
<dbReference type="GO" id="GO:0006325">
    <property type="term" value="P:chromatin organization"/>
    <property type="evidence" value="ECO:0007669"/>
    <property type="project" value="UniProtKB-KW"/>
</dbReference>
<evidence type="ECO:0000256" key="11">
    <source>
        <dbReference type="SAM" id="MobiDB-lite"/>
    </source>
</evidence>
<dbReference type="Pfam" id="PF08209">
    <property type="entry name" value="Sgf11"/>
    <property type="match status" value="1"/>
</dbReference>
<protein>
    <recommendedName>
        <fullName evidence="10">SAGA-associated factor 11</fullName>
    </recommendedName>
</protein>
<feature type="compositionally biased region" description="Polar residues" evidence="11">
    <location>
        <begin position="163"/>
        <end position="174"/>
    </location>
</feature>
<dbReference type="GO" id="GO:0000124">
    <property type="term" value="C:SAGA complex"/>
    <property type="evidence" value="ECO:0007669"/>
    <property type="project" value="TreeGrafter"/>
</dbReference>
<keyword evidence="7 10" id="KW-0010">Activator</keyword>
<keyword evidence="9" id="KW-0539">Nucleus</keyword>
<evidence type="ECO:0000313" key="12">
    <source>
        <dbReference type="EMBL" id="TIA87400.1"/>
    </source>
</evidence>
<feature type="region of interest" description="Disordered" evidence="11">
    <location>
        <begin position="104"/>
        <end position="139"/>
    </location>
</feature>
<evidence type="ECO:0000256" key="2">
    <source>
        <dbReference type="ARBA" id="ARBA00022723"/>
    </source>
</evidence>
<comment type="similarity">
    <text evidence="10">Belongs to the SGF11 family.</text>
</comment>
<keyword evidence="3" id="KW-0863">Zinc-finger</keyword>